<dbReference type="SUPFAM" id="SSF50249">
    <property type="entry name" value="Nucleic acid-binding proteins"/>
    <property type="match status" value="1"/>
</dbReference>
<dbReference type="CDD" id="cd04322">
    <property type="entry name" value="LysRS_N"/>
    <property type="match status" value="1"/>
</dbReference>
<evidence type="ECO:0000313" key="12">
    <source>
        <dbReference type="Proteomes" id="UP000015105"/>
    </source>
</evidence>
<comment type="similarity">
    <text evidence="1">Belongs to the class-II aminoacyl-tRNA synthetase family.</text>
</comment>
<dbReference type="GO" id="GO:0004824">
    <property type="term" value="F:lysine-tRNA ligase activity"/>
    <property type="evidence" value="ECO:0007669"/>
    <property type="project" value="UniProtKB-EC"/>
</dbReference>
<dbReference type="EnsemblPlants" id="AET5Gv21024400.16">
    <property type="protein sequence ID" value="AET5Gv21024400.16"/>
    <property type="gene ID" value="AET5Gv21024400"/>
</dbReference>
<keyword evidence="12" id="KW-1185">Reference proteome</keyword>
<keyword evidence="3" id="KW-0436">Ligase</keyword>
<reference evidence="11" key="4">
    <citation type="submission" date="2019-03" db="UniProtKB">
        <authorList>
            <consortium name="EnsemblPlants"/>
        </authorList>
    </citation>
    <scope>IDENTIFICATION</scope>
</reference>
<dbReference type="InterPro" id="IPR004365">
    <property type="entry name" value="NA-bd_OB_tRNA"/>
</dbReference>
<evidence type="ECO:0000256" key="3">
    <source>
        <dbReference type="ARBA" id="ARBA00022598"/>
    </source>
</evidence>
<evidence type="ECO:0000256" key="2">
    <source>
        <dbReference type="ARBA" id="ARBA00013166"/>
    </source>
</evidence>
<reference evidence="12" key="1">
    <citation type="journal article" date="2014" name="Science">
        <title>Ancient hybridizations among the ancestral genomes of bread wheat.</title>
        <authorList>
            <consortium name="International Wheat Genome Sequencing Consortium,"/>
            <person name="Marcussen T."/>
            <person name="Sandve S.R."/>
            <person name="Heier L."/>
            <person name="Spannagl M."/>
            <person name="Pfeifer M."/>
            <person name="Jakobsen K.S."/>
            <person name="Wulff B.B."/>
            <person name="Steuernagel B."/>
            <person name="Mayer K.F."/>
            <person name="Olsen O.A."/>
        </authorList>
    </citation>
    <scope>NUCLEOTIDE SEQUENCE [LARGE SCALE GENOMIC DNA]</scope>
    <source>
        <strain evidence="12">cv. AL8/78</strain>
    </source>
</reference>
<dbReference type="InterPro" id="IPR012340">
    <property type="entry name" value="NA-bd_OB-fold"/>
</dbReference>
<dbReference type="Pfam" id="PF01336">
    <property type="entry name" value="tRNA_anti-codon"/>
    <property type="match status" value="1"/>
</dbReference>
<dbReference type="Gramene" id="AET5Gv21024400.16">
    <property type="protein sequence ID" value="AET5Gv21024400.16"/>
    <property type="gene ID" value="AET5Gv21024400"/>
</dbReference>
<reference evidence="11" key="3">
    <citation type="journal article" date="2017" name="Nature">
        <title>Genome sequence of the progenitor of the wheat D genome Aegilops tauschii.</title>
        <authorList>
            <person name="Luo M.C."/>
            <person name="Gu Y.Q."/>
            <person name="Puiu D."/>
            <person name="Wang H."/>
            <person name="Twardziok S.O."/>
            <person name="Deal K.R."/>
            <person name="Huo N."/>
            <person name="Zhu T."/>
            <person name="Wang L."/>
            <person name="Wang Y."/>
            <person name="McGuire P.E."/>
            <person name="Liu S."/>
            <person name="Long H."/>
            <person name="Ramasamy R.K."/>
            <person name="Rodriguez J.C."/>
            <person name="Van S.L."/>
            <person name="Yuan L."/>
            <person name="Wang Z."/>
            <person name="Xia Z."/>
            <person name="Xiao L."/>
            <person name="Anderson O.D."/>
            <person name="Ouyang S."/>
            <person name="Liang Y."/>
            <person name="Zimin A.V."/>
            <person name="Pertea G."/>
            <person name="Qi P."/>
            <person name="Bennetzen J.L."/>
            <person name="Dai X."/>
            <person name="Dawson M.W."/>
            <person name="Muller H.G."/>
            <person name="Kugler K."/>
            <person name="Rivarola-Duarte L."/>
            <person name="Spannagl M."/>
            <person name="Mayer K.F.X."/>
            <person name="Lu F.H."/>
            <person name="Bevan M.W."/>
            <person name="Leroy P."/>
            <person name="Li P."/>
            <person name="You F.M."/>
            <person name="Sun Q."/>
            <person name="Liu Z."/>
            <person name="Lyons E."/>
            <person name="Wicker T."/>
            <person name="Salzberg S.L."/>
            <person name="Devos K.M."/>
            <person name="Dvorak J."/>
        </authorList>
    </citation>
    <scope>NUCLEOTIDE SEQUENCE [LARGE SCALE GENOMIC DNA]</scope>
    <source>
        <strain evidence="11">cv. AL8/78</strain>
    </source>
</reference>
<sequence length="112" mass="12500">MNKRTSSSKLLFYDLYGDGVKVQVMADARTSELEDTEFSSFHSGVKRGDIVGICGIPGKSNRGELSVFPRKFVVLSPCLHMMPRQKSEGSAVPTQWAPGMCRNIEKYVLRDQ</sequence>
<evidence type="ECO:0000256" key="9">
    <source>
        <dbReference type="ARBA" id="ARBA00048573"/>
    </source>
</evidence>
<dbReference type="GO" id="GO:0005524">
    <property type="term" value="F:ATP binding"/>
    <property type="evidence" value="ECO:0007669"/>
    <property type="project" value="UniProtKB-KW"/>
</dbReference>
<reference evidence="11" key="5">
    <citation type="journal article" date="2021" name="G3 (Bethesda)">
        <title>Aegilops tauschii genome assembly Aet v5.0 features greater sequence contiguity and improved annotation.</title>
        <authorList>
            <person name="Wang L."/>
            <person name="Zhu T."/>
            <person name="Rodriguez J.C."/>
            <person name="Deal K.R."/>
            <person name="Dubcovsky J."/>
            <person name="McGuire P.E."/>
            <person name="Lux T."/>
            <person name="Spannagl M."/>
            <person name="Mayer K.F.X."/>
            <person name="Baldrich P."/>
            <person name="Meyers B.C."/>
            <person name="Huo N."/>
            <person name="Gu Y.Q."/>
            <person name="Zhou H."/>
            <person name="Devos K.M."/>
            <person name="Bennetzen J.L."/>
            <person name="Unver T."/>
            <person name="Budak H."/>
            <person name="Gulick P.J."/>
            <person name="Galiba G."/>
            <person name="Kalapos B."/>
            <person name="Nelson D.R."/>
            <person name="Li P."/>
            <person name="You F.M."/>
            <person name="Luo M.C."/>
            <person name="Dvorak J."/>
        </authorList>
    </citation>
    <scope>NUCLEOTIDE SEQUENCE [LARGE SCALE GENOMIC DNA]</scope>
    <source>
        <strain evidence="11">cv. AL8/78</strain>
    </source>
</reference>
<organism evidence="11 12">
    <name type="scientific">Aegilops tauschii subsp. strangulata</name>
    <name type="common">Goatgrass</name>
    <dbReference type="NCBI Taxonomy" id="200361"/>
    <lineage>
        <taxon>Eukaryota</taxon>
        <taxon>Viridiplantae</taxon>
        <taxon>Streptophyta</taxon>
        <taxon>Embryophyta</taxon>
        <taxon>Tracheophyta</taxon>
        <taxon>Spermatophyta</taxon>
        <taxon>Magnoliopsida</taxon>
        <taxon>Liliopsida</taxon>
        <taxon>Poales</taxon>
        <taxon>Poaceae</taxon>
        <taxon>BOP clade</taxon>
        <taxon>Pooideae</taxon>
        <taxon>Triticodae</taxon>
        <taxon>Triticeae</taxon>
        <taxon>Triticinae</taxon>
        <taxon>Aegilops</taxon>
    </lineage>
</organism>
<keyword evidence="5" id="KW-0067">ATP-binding</keyword>
<dbReference type="PANTHER" id="PTHR42918">
    <property type="entry name" value="LYSYL-TRNA SYNTHETASE"/>
    <property type="match status" value="1"/>
</dbReference>
<dbReference type="AlphaFoldDB" id="A0A453M366"/>
<accession>A0A453M366</accession>
<dbReference type="Proteomes" id="UP000015105">
    <property type="component" value="Chromosome 5D"/>
</dbReference>
<evidence type="ECO:0000256" key="4">
    <source>
        <dbReference type="ARBA" id="ARBA00022741"/>
    </source>
</evidence>
<keyword evidence="4" id="KW-0547">Nucleotide-binding</keyword>
<comment type="catalytic activity">
    <reaction evidence="9">
        <text>tRNA(Lys) + L-lysine + ATP = L-lysyl-tRNA(Lys) + AMP + diphosphate</text>
        <dbReference type="Rhea" id="RHEA:20792"/>
        <dbReference type="Rhea" id="RHEA-COMP:9696"/>
        <dbReference type="Rhea" id="RHEA-COMP:9697"/>
        <dbReference type="ChEBI" id="CHEBI:30616"/>
        <dbReference type="ChEBI" id="CHEBI:32551"/>
        <dbReference type="ChEBI" id="CHEBI:33019"/>
        <dbReference type="ChEBI" id="CHEBI:78442"/>
        <dbReference type="ChEBI" id="CHEBI:78529"/>
        <dbReference type="ChEBI" id="CHEBI:456215"/>
        <dbReference type="EC" id="6.1.1.6"/>
    </reaction>
</comment>
<evidence type="ECO:0000256" key="1">
    <source>
        <dbReference type="ARBA" id="ARBA00008226"/>
    </source>
</evidence>
<evidence type="ECO:0000256" key="8">
    <source>
        <dbReference type="ARBA" id="ARBA00030563"/>
    </source>
</evidence>
<name>A0A453M366_AEGTS</name>
<evidence type="ECO:0000256" key="5">
    <source>
        <dbReference type="ARBA" id="ARBA00022840"/>
    </source>
</evidence>
<protein>
    <recommendedName>
        <fullName evidence="2">lysine--tRNA ligase</fullName>
        <ecNumber evidence="2">6.1.1.6</ecNumber>
    </recommendedName>
    <alternativeName>
        <fullName evidence="8">Lysyl-tRNA synthetase</fullName>
    </alternativeName>
</protein>
<reference evidence="12" key="2">
    <citation type="journal article" date="2017" name="Nat. Plants">
        <title>The Aegilops tauschii genome reveals multiple impacts of transposons.</title>
        <authorList>
            <person name="Zhao G."/>
            <person name="Zou C."/>
            <person name="Li K."/>
            <person name="Wang K."/>
            <person name="Li T."/>
            <person name="Gao L."/>
            <person name="Zhang X."/>
            <person name="Wang H."/>
            <person name="Yang Z."/>
            <person name="Liu X."/>
            <person name="Jiang W."/>
            <person name="Mao L."/>
            <person name="Kong X."/>
            <person name="Jiao Y."/>
            <person name="Jia J."/>
        </authorList>
    </citation>
    <scope>NUCLEOTIDE SEQUENCE [LARGE SCALE GENOMIC DNA]</scope>
    <source>
        <strain evidence="12">cv. AL8/78</strain>
    </source>
</reference>
<dbReference type="EC" id="6.1.1.6" evidence="2"/>
<dbReference type="InterPro" id="IPR044136">
    <property type="entry name" value="Lys-tRNA-ligase_II_N"/>
</dbReference>
<proteinExistence type="inferred from homology"/>
<evidence type="ECO:0000256" key="7">
    <source>
        <dbReference type="ARBA" id="ARBA00023146"/>
    </source>
</evidence>
<dbReference type="Gene3D" id="2.40.50.140">
    <property type="entry name" value="Nucleic acid-binding proteins"/>
    <property type="match status" value="1"/>
</dbReference>
<dbReference type="GO" id="GO:0005829">
    <property type="term" value="C:cytosol"/>
    <property type="evidence" value="ECO:0007669"/>
    <property type="project" value="TreeGrafter"/>
</dbReference>
<dbReference type="GO" id="GO:0000049">
    <property type="term" value="F:tRNA binding"/>
    <property type="evidence" value="ECO:0007669"/>
    <property type="project" value="TreeGrafter"/>
</dbReference>
<dbReference type="GO" id="GO:0006430">
    <property type="term" value="P:lysyl-tRNA aminoacylation"/>
    <property type="evidence" value="ECO:0007669"/>
    <property type="project" value="TreeGrafter"/>
</dbReference>
<dbReference type="PANTHER" id="PTHR42918:SF9">
    <property type="entry name" value="LYSINE--TRNA LIGASE"/>
    <property type="match status" value="1"/>
</dbReference>
<evidence type="ECO:0000313" key="11">
    <source>
        <dbReference type="EnsemblPlants" id="AET5Gv21024400.16"/>
    </source>
</evidence>
<keyword evidence="6" id="KW-0648">Protein biosynthesis</keyword>
<dbReference type="FunFam" id="2.40.50.140:FF:000050">
    <property type="entry name" value="Lysine--tRNA ligase"/>
    <property type="match status" value="1"/>
</dbReference>
<evidence type="ECO:0000259" key="10">
    <source>
        <dbReference type="Pfam" id="PF01336"/>
    </source>
</evidence>
<evidence type="ECO:0000256" key="6">
    <source>
        <dbReference type="ARBA" id="ARBA00022917"/>
    </source>
</evidence>
<keyword evidence="7" id="KW-0030">Aminoacyl-tRNA synthetase</keyword>
<feature type="domain" description="OB" evidence="10">
    <location>
        <begin position="2"/>
        <end position="75"/>
    </location>
</feature>